<protein>
    <submittedName>
        <fullName evidence="1">Uncharacterized protein</fullName>
    </submittedName>
</protein>
<name>A0A5B7FIK7_PORTR</name>
<dbReference type="Proteomes" id="UP000324222">
    <property type="component" value="Unassembled WGS sequence"/>
</dbReference>
<gene>
    <name evidence="1" type="ORF">E2C01_037956</name>
</gene>
<evidence type="ECO:0000313" key="1">
    <source>
        <dbReference type="EMBL" id="MPC44284.1"/>
    </source>
</evidence>
<evidence type="ECO:0000313" key="2">
    <source>
        <dbReference type="Proteomes" id="UP000324222"/>
    </source>
</evidence>
<proteinExistence type="predicted"/>
<keyword evidence="2" id="KW-1185">Reference proteome</keyword>
<comment type="caution">
    <text evidence="1">The sequence shown here is derived from an EMBL/GenBank/DDBJ whole genome shotgun (WGS) entry which is preliminary data.</text>
</comment>
<reference evidence="1 2" key="1">
    <citation type="submission" date="2019-05" db="EMBL/GenBank/DDBJ databases">
        <title>Another draft genome of Portunus trituberculatus and its Hox gene families provides insights of decapod evolution.</title>
        <authorList>
            <person name="Jeong J.-H."/>
            <person name="Song I."/>
            <person name="Kim S."/>
            <person name="Choi T."/>
            <person name="Kim D."/>
            <person name="Ryu S."/>
            <person name="Kim W."/>
        </authorList>
    </citation>
    <scope>NUCLEOTIDE SEQUENCE [LARGE SCALE GENOMIC DNA]</scope>
    <source>
        <tissue evidence="1">Muscle</tissue>
    </source>
</reference>
<organism evidence="1 2">
    <name type="scientific">Portunus trituberculatus</name>
    <name type="common">Swimming crab</name>
    <name type="synonym">Neptunus trituberculatus</name>
    <dbReference type="NCBI Taxonomy" id="210409"/>
    <lineage>
        <taxon>Eukaryota</taxon>
        <taxon>Metazoa</taxon>
        <taxon>Ecdysozoa</taxon>
        <taxon>Arthropoda</taxon>
        <taxon>Crustacea</taxon>
        <taxon>Multicrustacea</taxon>
        <taxon>Malacostraca</taxon>
        <taxon>Eumalacostraca</taxon>
        <taxon>Eucarida</taxon>
        <taxon>Decapoda</taxon>
        <taxon>Pleocyemata</taxon>
        <taxon>Brachyura</taxon>
        <taxon>Eubrachyura</taxon>
        <taxon>Portunoidea</taxon>
        <taxon>Portunidae</taxon>
        <taxon>Portuninae</taxon>
        <taxon>Portunus</taxon>
    </lineage>
</organism>
<dbReference type="EMBL" id="VSRR010006208">
    <property type="protein sequence ID" value="MPC44284.1"/>
    <property type="molecule type" value="Genomic_DNA"/>
</dbReference>
<sequence>MVGGALASAEARTSTDRLFYSTKTHDALSFNCDTTERLDSIYSENEALGSASLTDCHEKRVALIPSFRIRFPSKQNDVTGASALVASHTSPSAAPAATQCSSMTSQTIPSEVIRVPAFKAQVTGSSRGGSGSRTRHTDARLYWHTQAVIPDHRSCACQNLVQLKRTHARPSPQ</sequence>
<accession>A0A5B7FIK7</accession>
<dbReference type="AlphaFoldDB" id="A0A5B7FIK7"/>